<reference evidence="1" key="1">
    <citation type="submission" date="2019-08" db="EMBL/GenBank/DDBJ databases">
        <authorList>
            <person name="Kucharzyk K."/>
            <person name="Murdoch R.W."/>
            <person name="Higgins S."/>
            <person name="Loffler F."/>
        </authorList>
    </citation>
    <scope>NUCLEOTIDE SEQUENCE</scope>
</reference>
<sequence length="94" mass="10557">MPAMAMMMTIMTTMFSITMMAAVMAAEYLKQILKAHVFCTTSIVKDSSSFSQYLRENLNSVLHDYMFICIMIKEGKPSCQAPLLSRMGCHTTLS</sequence>
<dbReference type="AlphaFoldDB" id="A0A645HNW0"/>
<dbReference type="EMBL" id="VSSQ01096033">
    <property type="protein sequence ID" value="MPN39929.1"/>
    <property type="molecule type" value="Genomic_DNA"/>
</dbReference>
<gene>
    <name evidence="1" type="ORF">SDC9_187463</name>
</gene>
<evidence type="ECO:0000313" key="1">
    <source>
        <dbReference type="EMBL" id="MPN39929.1"/>
    </source>
</evidence>
<proteinExistence type="predicted"/>
<accession>A0A645HNW0</accession>
<protein>
    <submittedName>
        <fullName evidence="1">Uncharacterized protein</fullName>
    </submittedName>
</protein>
<organism evidence="1">
    <name type="scientific">bioreactor metagenome</name>
    <dbReference type="NCBI Taxonomy" id="1076179"/>
    <lineage>
        <taxon>unclassified sequences</taxon>
        <taxon>metagenomes</taxon>
        <taxon>ecological metagenomes</taxon>
    </lineage>
</organism>
<comment type="caution">
    <text evidence="1">The sequence shown here is derived from an EMBL/GenBank/DDBJ whole genome shotgun (WGS) entry which is preliminary data.</text>
</comment>
<name>A0A645HNW0_9ZZZZ</name>